<comment type="subcellular location">
    <subcellularLocation>
        <location evidence="1">Nucleus</location>
    </subcellularLocation>
</comment>
<dbReference type="GO" id="GO:0003700">
    <property type="term" value="F:DNA-binding transcription factor activity"/>
    <property type="evidence" value="ECO:0007669"/>
    <property type="project" value="InterPro"/>
</dbReference>
<dbReference type="AlphaFoldDB" id="A0A314Z872"/>
<evidence type="ECO:0000256" key="6">
    <source>
        <dbReference type="SAM" id="MobiDB-lite"/>
    </source>
</evidence>
<evidence type="ECO:0000256" key="1">
    <source>
        <dbReference type="ARBA" id="ARBA00004123"/>
    </source>
</evidence>
<dbReference type="PANTHER" id="PTHR31072:SF15">
    <property type="entry name" value="TRANSCRIPTION FACTOR TCP19-LIKE"/>
    <property type="match status" value="1"/>
</dbReference>
<keyword evidence="3" id="KW-0238">DNA-binding</keyword>
<dbReference type="STRING" id="2094558.A0A314Z872"/>
<evidence type="ECO:0000256" key="4">
    <source>
        <dbReference type="ARBA" id="ARBA00023163"/>
    </source>
</evidence>
<name>A0A314Z872_PRUYE</name>
<evidence type="ECO:0000313" key="8">
    <source>
        <dbReference type="EMBL" id="PQQ14267.1"/>
    </source>
</evidence>
<comment type="caution">
    <text evidence="8">The sequence shown here is derived from an EMBL/GenBank/DDBJ whole genome shotgun (WGS) entry which is preliminary data.</text>
</comment>
<accession>A0A314Z872</accession>
<dbReference type="OrthoDB" id="1928965at2759"/>
<feature type="domain" description="TCP" evidence="7">
    <location>
        <begin position="94"/>
        <end position="148"/>
    </location>
</feature>
<keyword evidence="2" id="KW-0805">Transcription regulation</keyword>
<feature type="compositionally biased region" description="Polar residues" evidence="6">
    <location>
        <begin position="29"/>
        <end position="49"/>
    </location>
</feature>
<feature type="region of interest" description="Disordered" evidence="6">
    <location>
        <begin position="1"/>
        <end position="68"/>
    </location>
</feature>
<evidence type="ECO:0000256" key="5">
    <source>
        <dbReference type="ARBA" id="ARBA00023242"/>
    </source>
</evidence>
<feature type="compositionally biased region" description="Low complexity" evidence="6">
    <location>
        <begin position="322"/>
        <end position="338"/>
    </location>
</feature>
<feature type="compositionally biased region" description="Low complexity" evidence="6">
    <location>
        <begin position="292"/>
        <end position="306"/>
    </location>
</feature>
<keyword evidence="5" id="KW-0539">Nucleus</keyword>
<feature type="region of interest" description="Disordered" evidence="6">
    <location>
        <begin position="291"/>
        <end position="339"/>
    </location>
</feature>
<dbReference type="EMBL" id="PJQY01000267">
    <property type="protein sequence ID" value="PQQ14267.1"/>
    <property type="molecule type" value="Genomic_DNA"/>
</dbReference>
<protein>
    <submittedName>
        <fullName evidence="8">Transcription factor TCP9</fullName>
    </submittedName>
</protein>
<reference evidence="8 9" key="1">
    <citation type="submission" date="2018-02" db="EMBL/GenBank/DDBJ databases">
        <title>Draft genome of wild Prunus yedoensis var. nudiflora.</title>
        <authorList>
            <person name="Baek S."/>
            <person name="Kim J.-H."/>
            <person name="Choi K."/>
            <person name="Kim G.-B."/>
            <person name="Cho A."/>
            <person name="Jang H."/>
            <person name="Shin C.-H."/>
            <person name="Yu H.-J."/>
            <person name="Mun J.-H."/>
        </authorList>
    </citation>
    <scope>NUCLEOTIDE SEQUENCE [LARGE SCALE GENOMIC DNA]</scope>
    <source>
        <strain evidence="9">cv. Jeju island</strain>
        <tissue evidence="8">Leaf</tissue>
    </source>
</reference>
<dbReference type="Proteomes" id="UP000250321">
    <property type="component" value="Unassembled WGS sequence"/>
</dbReference>
<evidence type="ECO:0000259" key="7">
    <source>
        <dbReference type="PROSITE" id="PS51369"/>
    </source>
</evidence>
<evidence type="ECO:0000256" key="3">
    <source>
        <dbReference type="ARBA" id="ARBA00023125"/>
    </source>
</evidence>
<dbReference type="PANTHER" id="PTHR31072">
    <property type="entry name" value="TRANSCRIPTION FACTOR TCP4-RELATED"/>
    <property type="match status" value="1"/>
</dbReference>
<evidence type="ECO:0000256" key="2">
    <source>
        <dbReference type="ARBA" id="ARBA00023015"/>
    </source>
</evidence>
<dbReference type="GO" id="GO:0005634">
    <property type="term" value="C:nucleus"/>
    <property type="evidence" value="ECO:0007669"/>
    <property type="project" value="UniProtKB-SubCell"/>
</dbReference>
<dbReference type="PROSITE" id="PS51369">
    <property type="entry name" value="TCP"/>
    <property type="match status" value="1"/>
</dbReference>
<gene>
    <name evidence="8" type="ORF">Pyn_19577</name>
</gene>
<dbReference type="GO" id="GO:0043565">
    <property type="term" value="F:sequence-specific DNA binding"/>
    <property type="evidence" value="ECO:0007669"/>
    <property type="project" value="TreeGrafter"/>
</dbReference>
<evidence type="ECO:0000313" key="9">
    <source>
        <dbReference type="Proteomes" id="UP000250321"/>
    </source>
</evidence>
<dbReference type="Pfam" id="PF03634">
    <property type="entry name" value="TCP"/>
    <property type="match status" value="1"/>
</dbReference>
<keyword evidence="9" id="KW-1185">Reference proteome</keyword>
<feature type="compositionally biased region" description="Low complexity" evidence="6">
    <location>
        <begin position="168"/>
        <end position="184"/>
    </location>
</feature>
<sequence>MTSYLEDQDDDGGTSDLSTSTGDPEDNNNKGNGVVSTQPNFDETSTFQQLKEEPIDSDPPPQPHSIGMVPVAMQIPMPMSLDVPVSNPTRRASTKDRHTKVEGRGRRIRIPATCAARIFQLTRELGHKSDGETVRWLLEHAEQAIIEATGTGTVPAIAVSVGGTLKIPTTASTSADDNSSPSSTAKKRKRPSNSEFVDVKNDAVSQSSGLAPVGPAAPQGLVPVWAVGGAGLMVPANAFWMGPVGSGAGPSGPQPQIWALSPTVTPVFNVAGATRPISSFVANNGGGVEVRAPSPALSNSAASTSTVGPRAAKRSSTTMAPSVSSSSNNSNGSGSGASKAQMLRDFSLEIYDKQELQFMGRPIGQPTTHHQHQTQEFVQPGWLVGWGSVCVWCGPPRNGGPKPVVYPNPRISPTLFKTTSTVIPSSTRFCFGRGSHARCGCVDEGGGINEKDVIPPRGGWAIVEAVNGWAMRSRAPRDVVEVVGSTG</sequence>
<dbReference type="InterPro" id="IPR017887">
    <property type="entry name" value="TF_TCP_subgr"/>
</dbReference>
<feature type="compositionally biased region" description="Acidic residues" evidence="6">
    <location>
        <begin position="1"/>
        <end position="13"/>
    </location>
</feature>
<keyword evidence="4" id="KW-0804">Transcription</keyword>
<feature type="region of interest" description="Disordered" evidence="6">
    <location>
        <begin position="168"/>
        <end position="199"/>
    </location>
</feature>
<proteinExistence type="predicted"/>
<organism evidence="8 9">
    <name type="scientific">Prunus yedoensis var. nudiflora</name>
    <dbReference type="NCBI Taxonomy" id="2094558"/>
    <lineage>
        <taxon>Eukaryota</taxon>
        <taxon>Viridiplantae</taxon>
        <taxon>Streptophyta</taxon>
        <taxon>Embryophyta</taxon>
        <taxon>Tracheophyta</taxon>
        <taxon>Spermatophyta</taxon>
        <taxon>Magnoliopsida</taxon>
        <taxon>eudicotyledons</taxon>
        <taxon>Gunneridae</taxon>
        <taxon>Pentapetalae</taxon>
        <taxon>rosids</taxon>
        <taxon>fabids</taxon>
        <taxon>Rosales</taxon>
        <taxon>Rosaceae</taxon>
        <taxon>Amygdaloideae</taxon>
        <taxon>Amygdaleae</taxon>
        <taxon>Prunus</taxon>
    </lineage>
</organism>
<dbReference type="InterPro" id="IPR005333">
    <property type="entry name" value="Transcription_factor_TCP"/>
</dbReference>